<dbReference type="InterPro" id="IPR012340">
    <property type="entry name" value="NA-bd_OB-fold"/>
</dbReference>
<dbReference type="PANTHER" id="PTHR23355">
    <property type="entry name" value="RIBONUCLEASE"/>
    <property type="match status" value="1"/>
</dbReference>
<organism evidence="2 3">
    <name type="scientific">Aplosporella prunicola CBS 121167</name>
    <dbReference type="NCBI Taxonomy" id="1176127"/>
    <lineage>
        <taxon>Eukaryota</taxon>
        <taxon>Fungi</taxon>
        <taxon>Dikarya</taxon>
        <taxon>Ascomycota</taxon>
        <taxon>Pezizomycotina</taxon>
        <taxon>Dothideomycetes</taxon>
        <taxon>Dothideomycetes incertae sedis</taxon>
        <taxon>Botryosphaeriales</taxon>
        <taxon>Aplosporellaceae</taxon>
        <taxon>Aplosporella</taxon>
    </lineage>
</organism>
<sequence>KFLNKGDLVEIMFPGVEREPLLAVFVKQFETQSQFYSIDGKWFHRKLNDVQFTVQDFMDPSLIDPIVPYLPSKEVTSDLIDKMQLFDISAPREIASPVIFKLKQFAQEADAIHRKHASLLENAHKKLAHQVDLRFGTLQKITETLLNTKKPPITVMYAVRKALMHQPLGFMTDMRSHRLTSVFQIIPKDLVERLEQARDWIREYQESMALDDGGPRSRSKDLKGAAIVKSFAAKARTLVEQSRRMREPTMYGRLTSSKNKFDITPTSTALRVVESLEFTESEQILIRFLEAWSMSSLLRSSPRLLSLCPILLRAVGVYDPSWQNQSSLGFVFLQEIGVIPPHENRIKFDPHLLLPTAQHSRQLEQLFGHLEHMGTDKTKAATYDAMKHLRRDYGDRTVFCVDSATAEEIDDGISLERIPDRFEYWVHVHVANPTAFLPKDHLASKMAAHLTETIYMPERTYPMLPSWITQEKFSLAPNRPCLTISIKLNDDADVLDVKMQSGFIRNVVSMTPPTVERIVTGKDVSKESGETEIILTVGGKVPEIATRKIHEETDLSESQISDLKTLQALAMARNKKRRQAGGIFWDQGYPEFSVYDKYDQPGVPWSTPSRDRARFTDGDPVIQMRANSSTNPFSTAGAESEILVREIMLLAGEVGAKWCRDRNLPVIYRGMVKRPGTMDMKEYENTVMKPALREDGSIPFSIAMDYLKHIGASVASTTPYEHGVLGTPQYAKMTSPLRRYGDMVMHWQIESAMRLEHKLGRSLVGSTYKEQELAFTKKDIEAIISRLTPRERLISKTKRNAQSFWLSQLFFRAIMCKEADLPETFEVYITSIPNDNYPREIGDEPKLGDMWEVTITDVDCYHRRMRANPVRLIKRAAI</sequence>
<proteinExistence type="predicted"/>
<dbReference type="Pfam" id="PF23214">
    <property type="entry name" value="SH3_CYT4"/>
    <property type="match status" value="1"/>
</dbReference>
<dbReference type="InterPro" id="IPR001900">
    <property type="entry name" value="RNase_II/R"/>
</dbReference>
<keyword evidence="3" id="KW-1185">Reference proteome</keyword>
<name>A0A6A6B672_9PEZI</name>
<reference evidence="2" key="1">
    <citation type="journal article" date="2020" name="Stud. Mycol.">
        <title>101 Dothideomycetes genomes: a test case for predicting lifestyles and emergence of pathogens.</title>
        <authorList>
            <person name="Haridas S."/>
            <person name="Albert R."/>
            <person name="Binder M."/>
            <person name="Bloem J."/>
            <person name="Labutti K."/>
            <person name="Salamov A."/>
            <person name="Andreopoulos B."/>
            <person name="Baker S."/>
            <person name="Barry K."/>
            <person name="Bills G."/>
            <person name="Bluhm B."/>
            <person name="Cannon C."/>
            <person name="Castanera R."/>
            <person name="Culley D."/>
            <person name="Daum C."/>
            <person name="Ezra D."/>
            <person name="Gonzalez J."/>
            <person name="Henrissat B."/>
            <person name="Kuo A."/>
            <person name="Liang C."/>
            <person name="Lipzen A."/>
            <person name="Lutzoni F."/>
            <person name="Magnuson J."/>
            <person name="Mondo S."/>
            <person name="Nolan M."/>
            <person name="Ohm R."/>
            <person name="Pangilinan J."/>
            <person name="Park H.-J."/>
            <person name="Ramirez L."/>
            <person name="Alfaro M."/>
            <person name="Sun H."/>
            <person name="Tritt A."/>
            <person name="Yoshinaga Y."/>
            <person name="Zwiers L.-H."/>
            <person name="Turgeon B."/>
            <person name="Goodwin S."/>
            <person name="Spatafora J."/>
            <person name="Crous P."/>
            <person name="Grigoriev I."/>
        </authorList>
    </citation>
    <scope>NUCLEOTIDE SEQUENCE</scope>
    <source>
        <strain evidence="2">CBS 121167</strain>
    </source>
</reference>
<dbReference type="InterPro" id="IPR056625">
    <property type="entry name" value="SH3_CYT4"/>
</dbReference>
<gene>
    <name evidence="2" type="ORF">K452DRAFT_234298</name>
</gene>
<feature type="non-terminal residue" evidence="2">
    <location>
        <position position="1"/>
    </location>
</feature>
<dbReference type="SMART" id="SM00955">
    <property type="entry name" value="RNB"/>
    <property type="match status" value="1"/>
</dbReference>
<protein>
    <recommendedName>
        <fullName evidence="1">RNB domain-containing protein</fullName>
    </recommendedName>
</protein>
<dbReference type="AlphaFoldDB" id="A0A6A6B672"/>
<accession>A0A6A6B672</accession>
<dbReference type="GO" id="GO:0006402">
    <property type="term" value="P:mRNA catabolic process"/>
    <property type="evidence" value="ECO:0007669"/>
    <property type="project" value="TreeGrafter"/>
</dbReference>
<dbReference type="GO" id="GO:0000175">
    <property type="term" value="F:3'-5'-RNA exonuclease activity"/>
    <property type="evidence" value="ECO:0007669"/>
    <property type="project" value="TreeGrafter"/>
</dbReference>
<dbReference type="GO" id="GO:0000932">
    <property type="term" value="C:P-body"/>
    <property type="evidence" value="ECO:0007669"/>
    <property type="project" value="TreeGrafter"/>
</dbReference>
<evidence type="ECO:0000313" key="3">
    <source>
        <dbReference type="Proteomes" id="UP000799438"/>
    </source>
</evidence>
<dbReference type="InterPro" id="IPR056624">
    <property type="entry name" value="WH_CYT4"/>
</dbReference>
<feature type="domain" description="RNB" evidence="1">
    <location>
        <begin position="390"/>
        <end position="755"/>
    </location>
</feature>
<dbReference type="Pfam" id="PF23216">
    <property type="entry name" value="WHD_CYT4"/>
    <property type="match status" value="1"/>
</dbReference>
<dbReference type="Proteomes" id="UP000799438">
    <property type="component" value="Unassembled WGS sequence"/>
</dbReference>
<dbReference type="OrthoDB" id="2285229at2759"/>
<dbReference type="RefSeq" id="XP_033393994.1">
    <property type="nucleotide sequence ID" value="XM_033537360.1"/>
</dbReference>
<dbReference type="SUPFAM" id="SSF50249">
    <property type="entry name" value="Nucleic acid-binding proteins"/>
    <property type="match status" value="1"/>
</dbReference>
<dbReference type="Pfam" id="PF00773">
    <property type="entry name" value="RNB"/>
    <property type="match status" value="1"/>
</dbReference>
<dbReference type="GO" id="GO:0003723">
    <property type="term" value="F:RNA binding"/>
    <property type="evidence" value="ECO:0007669"/>
    <property type="project" value="InterPro"/>
</dbReference>
<dbReference type="InterPro" id="IPR050180">
    <property type="entry name" value="RNR_Ribonuclease"/>
</dbReference>
<evidence type="ECO:0000313" key="2">
    <source>
        <dbReference type="EMBL" id="KAF2138281.1"/>
    </source>
</evidence>
<dbReference type="PANTHER" id="PTHR23355:SF65">
    <property type="entry name" value="EXORIBONUCLEASE CYT-4, PUTATIVE (AFU_ORTHOLOGUE AFUA_7G01550)-RELATED"/>
    <property type="match status" value="1"/>
</dbReference>
<evidence type="ECO:0000259" key="1">
    <source>
        <dbReference type="SMART" id="SM00955"/>
    </source>
</evidence>
<dbReference type="GeneID" id="54294856"/>
<dbReference type="EMBL" id="ML995497">
    <property type="protein sequence ID" value="KAF2138281.1"/>
    <property type="molecule type" value="Genomic_DNA"/>
</dbReference>